<name>A0A1I8BS71_MELHA</name>
<reference evidence="2" key="1">
    <citation type="submission" date="2016-11" db="UniProtKB">
        <authorList>
            <consortium name="WormBaseParasite"/>
        </authorList>
    </citation>
    <scope>IDENTIFICATION</scope>
</reference>
<organism evidence="1 2">
    <name type="scientific">Meloidogyne hapla</name>
    <name type="common">Root-knot nematode worm</name>
    <dbReference type="NCBI Taxonomy" id="6305"/>
    <lineage>
        <taxon>Eukaryota</taxon>
        <taxon>Metazoa</taxon>
        <taxon>Ecdysozoa</taxon>
        <taxon>Nematoda</taxon>
        <taxon>Chromadorea</taxon>
        <taxon>Rhabditida</taxon>
        <taxon>Tylenchina</taxon>
        <taxon>Tylenchomorpha</taxon>
        <taxon>Tylenchoidea</taxon>
        <taxon>Meloidogynidae</taxon>
        <taxon>Meloidogyninae</taxon>
        <taxon>Meloidogyne</taxon>
    </lineage>
</organism>
<dbReference type="WBParaSite" id="MhA1_Contig470.frz3.gene13">
    <property type="protein sequence ID" value="MhA1_Contig470.frz3.gene13"/>
    <property type="gene ID" value="MhA1_Contig470.frz3.gene13"/>
</dbReference>
<keyword evidence="1" id="KW-1185">Reference proteome</keyword>
<protein>
    <submittedName>
        <fullName evidence="2">Ovule protein</fullName>
    </submittedName>
</protein>
<evidence type="ECO:0000313" key="1">
    <source>
        <dbReference type="Proteomes" id="UP000095281"/>
    </source>
</evidence>
<dbReference type="AlphaFoldDB" id="A0A1I8BS71"/>
<proteinExistence type="predicted"/>
<dbReference type="Proteomes" id="UP000095281">
    <property type="component" value="Unplaced"/>
</dbReference>
<accession>A0A1I8BS71</accession>
<sequence>MSSSSSFFRHPRSFWNCHHGTSFGPTSTVFGLDPNNMFFIQNVFFKTISIHTMFLPDFHSYYLFISWATNSKIDPTKNQPSPIPNLWAFQCCLLLRCLRVPSLQEFLRETLPIPSKFEECFCKRIIYFLTLALIESQNSRERRIVVDELLVTAMVLSFSLIM</sequence>
<evidence type="ECO:0000313" key="2">
    <source>
        <dbReference type="WBParaSite" id="MhA1_Contig470.frz3.gene13"/>
    </source>
</evidence>